<reference evidence="1" key="2">
    <citation type="submission" date="2021-02" db="EMBL/GenBank/DDBJ databases">
        <authorList>
            <person name="Kimball J.A."/>
            <person name="Haas M.W."/>
            <person name="Macchietto M."/>
            <person name="Kono T."/>
            <person name="Duquette J."/>
            <person name="Shao M."/>
        </authorList>
    </citation>
    <scope>NUCLEOTIDE SEQUENCE</scope>
    <source>
        <tissue evidence="1">Fresh leaf tissue</tissue>
    </source>
</reference>
<reference evidence="1" key="1">
    <citation type="journal article" date="2021" name="bioRxiv">
        <title>Whole Genome Assembly and Annotation of Northern Wild Rice, Zizania palustris L., Supports a Whole Genome Duplication in the Zizania Genus.</title>
        <authorList>
            <person name="Haas M."/>
            <person name="Kono T."/>
            <person name="Macchietto M."/>
            <person name="Millas R."/>
            <person name="McGilp L."/>
            <person name="Shao M."/>
            <person name="Duquette J."/>
            <person name="Hirsch C.N."/>
            <person name="Kimball J."/>
        </authorList>
    </citation>
    <scope>NUCLEOTIDE SEQUENCE</scope>
    <source>
        <tissue evidence="1">Fresh leaf tissue</tissue>
    </source>
</reference>
<organism evidence="1 2">
    <name type="scientific">Zizania palustris</name>
    <name type="common">Northern wild rice</name>
    <dbReference type="NCBI Taxonomy" id="103762"/>
    <lineage>
        <taxon>Eukaryota</taxon>
        <taxon>Viridiplantae</taxon>
        <taxon>Streptophyta</taxon>
        <taxon>Embryophyta</taxon>
        <taxon>Tracheophyta</taxon>
        <taxon>Spermatophyta</taxon>
        <taxon>Magnoliopsida</taxon>
        <taxon>Liliopsida</taxon>
        <taxon>Poales</taxon>
        <taxon>Poaceae</taxon>
        <taxon>BOP clade</taxon>
        <taxon>Oryzoideae</taxon>
        <taxon>Oryzeae</taxon>
        <taxon>Zizaniinae</taxon>
        <taxon>Zizania</taxon>
    </lineage>
</organism>
<evidence type="ECO:0000313" key="1">
    <source>
        <dbReference type="EMBL" id="KAG8099474.1"/>
    </source>
</evidence>
<dbReference type="AlphaFoldDB" id="A0A8J5X116"/>
<proteinExistence type="predicted"/>
<comment type="caution">
    <text evidence="1">The sequence shown here is derived from an EMBL/GenBank/DDBJ whole genome shotgun (WGS) entry which is preliminary data.</text>
</comment>
<protein>
    <submittedName>
        <fullName evidence="1">Uncharacterized protein</fullName>
    </submittedName>
</protein>
<sequence length="168" mass="18368">MLQRFYYENAIRAHYTSARAGKAFAFNLSAKLFRDHHYSTSQQCEHHFGNANVLILQRTPLISNVSNPAGDELSPLLHPLPLLNSDTDMPYKIQRTPTSDGQPKAAASSWRCSLSSSILALLATAVWPSEETATVGEPARYISGGTSLLIYSLSLCRSPCSNYAFTGG</sequence>
<dbReference type="Proteomes" id="UP000729402">
    <property type="component" value="Unassembled WGS sequence"/>
</dbReference>
<dbReference type="EMBL" id="JAAALK010000079">
    <property type="protein sequence ID" value="KAG8099474.1"/>
    <property type="molecule type" value="Genomic_DNA"/>
</dbReference>
<keyword evidence="2" id="KW-1185">Reference proteome</keyword>
<accession>A0A8J5X116</accession>
<gene>
    <name evidence="1" type="ORF">GUJ93_ZPchr0013g34169</name>
</gene>
<evidence type="ECO:0000313" key="2">
    <source>
        <dbReference type="Proteomes" id="UP000729402"/>
    </source>
</evidence>
<name>A0A8J5X116_ZIZPA</name>